<evidence type="ECO:0000313" key="2">
    <source>
        <dbReference type="EMBL" id="CCO11798.2"/>
    </source>
</evidence>
<dbReference type="KEGG" id="cml:BN424_2358"/>
<gene>
    <name evidence="2" type="ORF">BN424_2358</name>
</gene>
<evidence type="ECO:0000256" key="1">
    <source>
        <dbReference type="SAM" id="Phobius"/>
    </source>
</evidence>
<accession>K8EIX8</accession>
<keyword evidence="1" id="KW-0812">Transmembrane</keyword>
<dbReference type="STRING" id="1234679.BN424_2358"/>
<keyword evidence="3" id="KW-1185">Reference proteome</keyword>
<keyword evidence="1" id="KW-0472">Membrane</keyword>
<dbReference type="Proteomes" id="UP000000212">
    <property type="component" value="Chromosome"/>
</dbReference>
<keyword evidence="1" id="KW-1133">Transmembrane helix</keyword>
<protein>
    <submittedName>
        <fullName evidence="2">Uncharacterized protein</fullName>
    </submittedName>
</protein>
<dbReference type="EMBL" id="HE999757">
    <property type="protein sequence ID" value="CCO11798.2"/>
    <property type="molecule type" value="Genomic_DNA"/>
</dbReference>
<dbReference type="RefSeq" id="WP_016356536.1">
    <property type="nucleotide sequence ID" value="NC_019425.2"/>
</dbReference>
<name>K8EIX8_CARML</name>
<dbReference type="AlphaFoldDB" id="K8EIX8"/>
<feature type="transmembrane region" description="Helical" evidence="1">
    <location>
        <begin position="12"/>
        <end position="31"/>
    </location>
</feature>
<reference evidence="3" key="1">
    <citation type="journal article" date="2013" name="Genome Announc.">
        <title>Complete Chromosome Sequence of Carnobacterium maltaromaticum LMA 28.</title>
        <authorList>
            <person name="Cailliez-Grimal C."/>
            <person name="Chaillou S."/>
            <person name="Anba-Mondoloni J."/>
            <person name="Loux V."/>
            <person name="Afzal M.I."/>
            <person name="Rahman A."/>
            <person name="Kergourlay G."/>
            <person name="Champomier-Verges M.C."/>
            <person name="Zagorec M."/>
            <person name="Dalgaard P."/>
            <person name="Leisner J.J."/>
            <person name="Prevost H."/>
            <person name="Revol-Junelles A.M."/>
            <person name="Borges F."/>
        </authorList>
    </citation>
    <scope>NUCLEOTIDE SEQUENCE</scope>
    <source>
        <strain evidence="3">LMA28</strain>
    </source>
</reference>
<proteinExistence type="predicted"/>
<organism evidence="2 3">
    <name type="scientific">Carnobacterium maltaromaticum LMA28</name>
    <dbReference type="NCBI Taxonomy" id="1234679"/>
    <lineage>
        <taxon>Bacteria</taxon>
        <taxon>Bacillati</taxon>
        <taxon>Bacillota</taxon>
        <taxon>Bacilli</taxon>
        <taxon>Lactobacillales</taxon>
        <taxon>Carnobacteriaceae</taxon>
        <taxon>Carnobacterium</taxon>
    </lineage>
</organism>
<evidence type="ECO:0000313" key="3">
    <source>
        <dbReference type="Proteomes" id="UP000000212"/>
    </source>
</evidence>
<dbReference type="HOGENOM" id="CLU_2895713_0_0_9"/>
<sequence>MNNKGTKTEFLASVIFLMLNIMGYFFLYQVIEKLHEKIRRKEDKINTTYIDPKKSCHKGVTT</sequence>